<evidence type="ECO:0000313" key="2">
    <source>
        <dbReference type="EMBL" id="RMH91027.1"/>
    </source>
</evidence>
<dbReference type="SUPFAM" id="SSF55729">
    <property type="entry name" value="Acyl-CoA N-acyltransferases (Nat)"/>
    <property type="match status" value="1"/>
</dbReference>
<accession>A0A3M2HXX4</accession>
<gene>
    <name evidence="2" type="ORF">EBB59_08770</name>
</gene>
<dbReference type="Gene3D" id="3.40.630.30">
    <property type="match status" value="1"/>
</dbReference>
<dbReference type="PANTHER" id="PTHR43328">
    <property type="entry name" value="ACETYLTRANSFERASE-RELATED"/>
    <property type="match status" value="1"/>
</dbReference>
<sequence length="179" mass="19792">MAGEAHPYRIDIRPGLRLRAWRGEDLPALLGHADHAEVARGLGERFPHPYRRADGEAFLRGEVVALQDAFAIESQGEAVGGIGLRRMAGERAIGAEFGYWLGRSLWGRGLMSEAVAAFAPWALAHYRLRRLQATVLDFNAGSARVLRKNGFVEEGVLRHAVMKDGQVRDLRMFARYAGA</sequence>
<name>A0A3M2HXX4_9GAMM</name>
<dbReference type="GO" id="GO:0016747">
    <property type="term" value="F:acyltransferase activity, transferring groups other than amino-acyl groups"/>
    <property type="evidence" value="ECO:0007669"/>
    <property type="project" value="InterPro"/>
</dbReference>
<dbReference type="InterPro" id="IPR000182">
    <property type="entry name" value="GNAT_dom"/>
</dbReference>
<reference evidence="2 3" key="1">
    <citation type="submission" date="2018-10" db="EMBL/GenBank/DDBJ databases">
        <title>Proposal of Lysobacter pythonis sp. nov. isolated from royal pythons (Python regius).</title>
        <authorList>
            <person name="Hans-Juergen B."/>
            <person name="Huptas C."/>
            <person name="Sandra B."/>
            <person name="Igor L."/>
            <person name="Joachim S."/>
            <person name="Siegfried S."/>
            <person name="Mareike W."/>
            <person name="Peter K."/>
        </authorList>
    </citation>
    <scope>NUCLEOTIDE SEQUENCE [LARGE SCALE GENOMIC DNA]</scope>
    <source>
        <strain evidence="2 3">4284/11</strain>
    </source>
</reference>
<keyword evidence="2" id="KW-0808">Transferase</keyword>
<keyword evidence="3" id="KW-1185">Reference proteome</keyword>
<proteinExistence type="predicted"/>
<dbReference type="Pfam" id="PF13302">
    <property type="entry name" value="Acetyltransf_3"/>
    <property type="match status" value="1"/>
</dbReference>
<dbReference type="PROSITE" id="PS51186">
    <property type="entry name" value="GNAT"/>
    <property type="match status" value="1"/>
</dbReference>
<dbReference type="Proteomes" id="UP000275012">
    <property type="component" value="Unassembled WGS sequence"/>
</dbReference>
<dbReference type="EMBL" id="RFLY01000011">
    <property type="protein sequence ID" value="RMH91027.1"/>
    <property type="molecule type" value="Genomic_DNA"/>
</dbReference>
<protein>
    <submittedName>
        <fullName evidence="2">N-acetyltransferase</fullName>
    </submittedName>
</protein>
<comment type="caution">
    <text evidence="2">The sequence shown here is derived from an EMBL/GenBank/DDBJ whole genome shotgun (WGS) entry which is preliminary data.</text>
</comment>
<evidence type="ECO:0000313" key="3">
    <source>
        <dbReference type="Proteomes" id="UP000275012"/>
    </source>
</evidence>
<dbReference type="PANTHER" id="PTHR43328:SF1">
    <property type="entry name" value="N-ACETYLTRANSFERASE DOMAIN-CONTAINING PROTEIN"/>
    <property type="match status" value="1"/>
</dbReference>
<evidence type="ECO:0000259" key="1">
    <source>
        <dbReference type="PROSITE" id="PS51186"/>
    </source>
</evidence>
<dbReference type="OrthoDB" id="9801656at2"/>
<dbReference type="RefSeq" id="WP_122101780.1">
    <property type="nucleotide sequence ID" value="NZ_RFLY01000011.1"/>
</dbReference>
<dbReference type="InterPro" id="IPR016181">
    <property type="entry name" value="Acyl_CoA_acyltransferase"/>
</dbReference>
<organism evidence="2 3">
    <name type="scientific">Solilutibacter pythonis</name>
    <dbReference type="NCBI Taxonomy" id="2483112"/>
    <lineage>
        <taxon>Bacteria</taxon>
        <taxon>Pseudomonadati</taxon>
        <taxon>Pseudomonadota</taxon>
        <taxon>Gammaproteobacteria</taxon>
        <taxon>Lysobacterales</taxon>
        <taxon>Lysobacteraceae</taxon>
        <taxon>Solilutibacter</taxon>
    </lineage>
</organism>
<feature type="domain" description="N-acetyltransferase" evidence="1">
    <location>
        <begin position="16"/>
        <end position="177"/>
    </location>
</feature>
<dbReference type="AlphaFoldDB" id="A0A3M2HXX4"/>